<reference evidence="2" key="1">
    <citation type="submission" date="2022-11" db="EMBL/GenBank/DDBJ databases">
        <title>Genome Sequence of Cubamyces cubensis.</title>
        <authorList>
            <person name="Buettner E."/>
        </authorList>
    </citation>
    <scope>NUCLEOTIDE SEQUENCE</scope>
    <source>
        <strain evidence="2">MPL-01</strain>
    </source>
</reference>
<gene>
    <name evidence="2" type="ORF">ONZ51_g7993</name>
</gene>
<feature type="region of interest" description="Disordered" evidence="1">
    <location>
        <begin position="88"/>
        <end position="114"/>
    </location>
</feature>
<feature type="region of interest" description="Disordered" evidence="1">
    <location>
        <begin position="593"/>
        <end position="617"/>
    </location>
</feature>
<organism evidence="2 3">
    <name type="scientific">Trametes cubensis</name>
    <dbReference type="NCBI Taxonomy" id="1111947"/>
    <lineage>
        <taxon>Eukaryota</taxon>
        <taxon>Fungi</taxon>
        <taxon>Dikarya</taxon>
        <taxon>Basidiomycota</taxon>
        <taxon>Agaricomycotina</taxon>
        <taxon>Agaricomycetes</taxon>
        <taxon>Polyporales</taxon>
        <taxon>Polyporaceae</taxon>
        <taxon>Trametes</taxon>
    </lineage>
</organism>
<comment type="caution">
    <text evidence="2">The sequence shown here is derived from an EMBL/GenBank/DDBJ whole genome shotgun (WGS) entry which is preliminary data.</text>
</comment>
<evidence type="ECO:0000256" key="1">
    <source>
        <dbReference type="SAM" id="MobiDB-lite"/>
    </source>
</evidence>
<dbReference type="Proteomes" id="UP001215151">
    <property type="component" value="Unassembled WGS sequence"/>
</dbReference>
<sequence>MLTSVESSSSKPLPLGRPRIWATSREELIQIVPEFAQSHHDVVHGGPWMRLLFLEGQAWKEDRWDGGAVIEMSMVRSFTRSLPDLPTFPPNHDGTSHNSGPAGGTARTHASAFDFPGTPDPPIQVIDQGDTYRFVQGEHIDGRMQSASQIHLDACTASEHAGNENIVLNSNQLPRPPPSAASIADLNVLAPEGGPPEIEALILAQTAFIPISIVLCRDAEIAPFKLPIGCGCAFLGFFYIQDVQTKTEDVTWEVVPGERPSTLLHGRKSWRFRFEWTPGGDNPDPSASPCNTPWWMEASAMSTPSPTAPMHPYTLLPLQFYAPPALLVCTEADVVAWKGWHCNNCGLLNMQRNLCFQKCSSWNGLQPISVEYSDVVMCGSSDGPDGLRRFTYVLNSTHIVHHLFTRNRPEAQEAPSRLFNELQADIELVPESAAKSKSANSSGPYYICHYNVSAFQEHLSNSSLPSVAPQSVHSARDLMLRRAWGYTNSEKLNASSLVIRAWRTAGIRKGCLFAAEAAPVALMCLGADVELTFWRRRTAAGRSNQADYLGQTASAPITLMDDTSEDIDEAAGGSSISRQTNQLPSIAIQSASGQTASLANNSTARTGGTPRKGGKGTGDALEDILMVTLVHGDVLVVHGGTFEYSIKRTGMSIVLFTS</sequence>
<accession>A0AAD7X9N3</accession>
<dbReference type="EMBL" id="JAPEVG010000230">
    <property type="protein sequence ID" value="KAJ8473232.1"/>
    <property type="molecule type" value="Genomic_DNA"/>
</dbReference>
<feature type="compositionally biased region" description="Polar residues" evidence="1">
    <location>
        <begin position="593"/>
        <end position="604"/>
    </location>
</feature>
<evidence type="ECO:0000313" key="3">
    <source>
        <dbReference type="Proteomes" id="UP001215151"/>
    </source>
</evidence>
<evidence type="ECO:0000313" key="2">
    <source>
        <dbReference type="EMBL" id="KAJ8473232.1"/>
    </source>
</evidence>
<dbReference type="AlphaFoldDB" id="A0AAD7X9N3"/>
<keyword evidence="3" id="KW-1185">Reference proteome</keyword>
<name>A0AAD7X9N3_9APHY</name>
<protein>
    <submittedName>
        <fullName evidence="2">Uncharacterized protein</fullName>
    </submittedName>
</protein>
<proteinExistence type="predicted"/>